<accession>D8RKG1</accession>
<dbReference type="EMBL" id="GL377582">
    <property type="protein sequence ID" value="EFJ27232.1"/>
    <property type="molecule type" value="Genomic_DNA"/>
</dbReference>
<keyword evidence="3" id="KW-1185">Reference proteome</keyword>
<evidence type="ECO:0000313" key="1">
    <source>
        <dbReference type="EMBL" id="EFJ05239.1"/>
    </source>
</evidence>
<evidence type="ECO:0000313" key="2">
    <source>
        <dbReference type="EMBL" id="EFJ27232.1"/>
    </source>
</evidence>
<dbReference type="Proteomes" id="UP000001514">
    <property type="component" value="Unassembled WGS sequence"/>
</dbReference>
<dbReference type="InParanoid" id="D8RKG1"/>
<sequence length="106" mass="12287">MPWIELAIAYYSSVKRNILERRELAGLHVVNKFSAPYQSTDEHPAEPFYLPRTARKHPALANAVGQQLEFICLTQGEGLNVVEVAKSFNLFRRELDGNWACWPWWQ</sequence>
<reference evidence="2 3" key="1">
    <citation type="journal article" date="2011" name="Science">
        <title>The Selaginella genome identifies genetic changes associated with the evolution of vascular plants.</title>
        <authorList>
            <person name="Banks J.A."/>
            <person name="Nishiyama T."/>
            <person name="Hasebe M."/>
            <person name="Bowman J.L."/>
            <person name="Gribskov M."/>
            <person name="dePamphilis C."/>
            <person name="Albert V.A."/>
            <person name="Aono N."/>
            <person name="Aoyama T."/>
            <person name="Ambrose B.A."/>
            <person name="Ashton N.W."/>
            <person name="Axtell M.J."/>
            <person name="Barker E."/>
            <person name="Barker M.S."/>
            <person name="Bennetzen J.L."/>
            <person name="Bonawitz N.D."/>
            <person name="Chapple C."/>
            <person name="Cheng C."/>
            <person name="Correa L.G."/>
            <person name="Dacre M."/>
            <person name="DeBarry J."/>
            <person name="Dreyer I."/>
            <person name="Elias M."/>
            <person name="Engstrom E.M."/>
            <person name="Estelle M."/>
            <person name="Feng L."/>
            <person name="Finet C."/>
            <person name="Floyd S.K."/>
            <person name="Frommer W.B."/>
            <person name="Fujita T."/>
            <person name="Gramzow L."/>
            <person name="Gutensohn M."/>
            <person name="Harholt J."/>
            <person name="Hattori M."/>
            <person name="Heyl A."/>
            <person name="Hirai T."/>
            <person name="Hiwatashi Y."/>
            <person name="Ishikawa M."/>
            <person name="Iwata M."/>
            <person name="Karol K.G."/>
            <person name="Koehler B."/>
            <person name="Kolukisaoglu U."/>
            <person name="Kubo M."/>
            <person name="Kurata T."/>
            <person name="Lalonde S."/>
            <person name="Li K."/>
            <person name="Li Y."/>
            <person name="Litt A."/>
            <person name="Lyons E."/>
            <person name="Manning G."/>
            <person name="Maruyama T."/>
            <person name="Michael T.P."/>
            <person name="Mikami K."/>
            <person name="Miyazaki S."/>
            <person name="Morinaga S."/>
            <person name="Murata T."/>
            <person name="Mueller-Roeber B."/>
            <person name="Nelson D.R."/>
            <person name="Obara M."/>
            <person name="Oguri Y."/>
            <person name="Olmstead R.G."/>
            <person name="Onodera N."/>
            <person name="Petersen B.L."/>
            <person name="Pils B."/>
            <person name="Prigge M."/>
            <person name="Rensing S.A."/>
            <person name="Riano-Pachon D.M."/>
            <person name="Roberts A.W."/>
            <person name="Sato Y."/>
            <person name="Scheller H.V."/>
            <person name="Schulz B."/>
            <person name="Schulz C."/>
            <person name="Shakirov E.V."/>
            <person name="Shibagaki N."/>
            <person name="Shinohara N."/>
            <person name="Shippen D.E."/>
            <person name="Soerensen I."/>
            <person name="Sotooka R."/>
            <person name="Sugimoto N."/>
            <person name="Sugita M."/>
            <person name="Sumikawa N."/>
            <person name="Tanurdzic M."/>
            <person name="Theissen G."/>
            <person name="Ulvskov P."/>
            <person name="Wakazuki S."/>
            <person name="Weng J.K."/>
            <person name="Willats W.W."/>
            <person name="Wipf D."/>
            <person name="Wolf P.G."/>
            <person name="Yang L."/>
            <person name="Zimmer A.D."/>
            <person name="Zhu Q."/>
            <person name="Mitros T."/>
            <person name="Hellsten U."/>
            <person name="Loque D."/>
            <person name="Otillar R."/>
            <person name="Salamov A."/>
            <person name="Schmutz J."/>
            <person name="Shapiro H."/>
            <person name="Lindquist E."/>
            <person name="Lucas S."/>
            <person name="Rokhsar D."/>
            <person name="Grigoriev I.V."/>
        </authorList>
    </citation>
    <scope>NUCLEOTIDE SEQUENCE [LARGE SCALE GENOMIC DNA]</scope>
</reference>
<gene>
    <name evidence="2" type="ORF">SELMODRAFT_412213</name>
    <name evidence="1" type="ORF">SELMODRAFT_431739</name>
</gene>
<dbReference type="KEGG" id="smo:SELMODRAFT_431739"/>
<dbReference type="Gramene" id="EFJ05239">
    <property type="protein sequence ID" value="EFJ05239"/>
    <property type="gene ID" value="SELMODRAFT_431739"/>
</dbReference>
<dbReference type="Gramene" id="EFJ27232">
    <property type="protein sequence ID" value="EFJ27232"/>
    <property type="gene ID" value="SELMODRAFT_412213"/>
</dbReference>
<evidence type="ECO:0000313" key="3">
    <source>
        <dbReference type="Proteomes" id="UP000001514"/>
    </source>
</evidence>
<dbReference type="EMBL" id="GL377732">
    <property type="protein sequence ID" value="EFJ05239.1"/>
    <property type="molecule type" value="Genomic_DNA"/>
</dbReference>
<name>D8RKG1_SELML</name>
<protein>
    <submittedName>
        <fullName evidence="2">Uncharacterized protein</fullName>
    </submittedName>
</protein>
<organism evidence="3">
    <name type="scientific">Selaginella moellendorffii</name>
    <name type="common">Spikemoss</name>
    <dbReference type="NCBI Taxonomy" id="88036"/>
    <lineage>
        <taxon>Eukaryota</taxon>
        <taxon>Viridiplantae</taxon>
        <taxon>Streptophyta</taxon>
        <taxon>Embryophyta</taxon>
        <taxon>Tracheophyta</taxon>
        <taxon>Lycopodiopsida</taxon>
        <taxon>Selaginellales</taxon>
        <taxon>Selaginellaceae</taxon>
        <taxon>Selaginella</taxon>
    </lineage>
</organism>
<dbReference type="KEGG" id="smo:SELMODRAFT_412213"/>
<dbReference type="AlphaFoldDB" id="D8RKG1"/>
<proteinExistence type="predicted"/>
<dbReference type="HOGENOM" id="CLU_2227840_0_0_1"/>